<evidence type="ECO:0000256" key="2">
    <source>
        <dbReference type="ARBA" id="ARBA00023002"/>
    </source>
</evidence>
<comment type="similarity">
    <text evidence="1">Belongs to the short-chain dehydrogenases/reductases (SDR) family.</text>
</comment>
<dbReference type="InterPro" id="IPR036291">
    <property type="entry name" value="NAD(P)-bd_dom_sf"/>
</dbReference>
<evidence type="ECO:0000313" key="3">
    <source>
        <dbReference type="EMBL" id="MCK8779260.1"/>
    </source>
</evidence>
<dbReference type="Pfam" id="PF13561">
    <property type="entry name" value="adh_short_C2"/>
    <property type="match status" value="1"/>
</dbReference>
<keyword evidence="2" id="KW-0560">Oxidoreductase</keyword>
<evidence type="ECO:0000256" key="1">
    <source>
        <dbReference type="ARBA" id="ARBA00006484"/>
    </source>
</evidence>
<protein>
    <submittedName>
        <fullName evidence="3">SDR family oxidoreductase</fullName>
    </submittedName>
</protein>
<reference evidence="3 4" key="1">
    <citation type="submission" date="2022-04" db="EMBL/GenBank/DDBJ databases">
        <title>Rhizobium coralii sp. nov., isolated from coral Turbinaria peltata.</title>
        <authorList>
            <person name="Sun H."/>
        </authorList>
    </citation>
    <scope>NUCLEOTIDE SEQUENCE [LARGE SCALE GENOMIC DNA]</scope>
    <source>
        <strain evidence="3 4">NTR19</strain>
    </source>
</reference>
<dbReference type="PANTHER" id="PTHR42760:SF133">
    <property type="entry name" value="3-OXOACYL-[ACYL-CARRIER-PROTEIN] REDUCTASE"/>
    <property type="match status" value="1"/>
</dbReference>
<accession>A0ABT0IMZ7</accession>
<dbReference type="Proteomes" id="UP001202827">
    <property type="component" value="Unassembled WGS sequence"/>
</dbReference>
<gene>
    <name evidence="3" type="ORF">M0654_04605</name>
</gene>
<keyword evidence="4" id="KW-1185">Reference proteome</keyword>
<name>A0ABT0IMZ7_9HYPH</name>
<comment type="caution">
    <text evidence="3">The sequence shown here is derived from an EMBL/GenBank/DDBJ whole genome shotgun (WGS) entry which is preliminary data.</text>
</comment>
<dbReference type="PRINTS" id="PR00080">
    <property type="entry name" value="SDRFAMILY"/>
</dbReference>
<dbReference type="PANTHER" id="PTHR42760">
    <property type="entry name" value="SHORT-CHAIN DEHYDROGENASES/REDUCTASES FAMILY MEMBER"/>
    <property type="match status" value="1"/>
</dbReference>
<sequence length="252" mass="26517">MNRLAVVTGGSTGIGRCLVKAFASSGYSVAFSYVATGTAAADVVHEVEDEGGHALGLECDVGLAKEVNAFFEKVTSWFGAAPDVLVNNAGVQTWSSLLELDEASWDRVISTNLKGCFLNIQVAARLMIADNKKGTIVNIGSGCNKLAFPKLVDYTASKGGIEQLTKVSAAELGPYGITVNCIAPGAIVTERTLEEAPDYPQTWSAITPLRRVGTPEDIAGPVLFLATPAASFITGQTIWVDGGLFTQAPWPY</sequence>
<dbReference type="PRINTS" id="PR00081">
    <property type="entry name" value="GDHRDH"/>
</dbReference>
<dbReference type="EMBL" id="JALPRY010000006">
    <property type="protein sequence ID" value="MCK8779260.1"/>
    <property type="molecule type" value="Genomic_DNA"/>
</dbReference>
<organism evidence="3 4">
    <name type="scientific">Neorhizobium turbinariae</name>
    <dbReference type="NCBI Taxonomy" id="2937795"/>
    <lineage>
        <taxon>Bacteria</taxon>
        <taxon>Pseudomonadati</taxon>
        <taxon>Pseudomonadota</taxon>
        <taxon>Alphaproteobacteria</taxon>
        <taxon>Hyphomicrobiales</taxon>
        <taxon>Rhizobiaceae</taxon>
        <taxon>Rhizobium/Agrobacterium group</taxon>
        <taxon>Neorhizobium</taxon>
    </lineage>
</organism>
<proteinExistence type="inferred from homology"/>
<dbReference type="SUPFAM" id="SSF51735">
    <property type="entry name" value="NAD(P)-binding Rossmann-fold domains"/>
    <property type="match status" value="1"/>
</dbReference>
<evidence type="ECO:0000313" key="4">
    <source>
        <dbReference type="Proteomes" id="UP001202827"/>
    </source>
</evidence>
<dbReference type="Gene3D" id="3.40.50.720">
    <property type="entry name" value="NAD(P)-binding Rossmann-like Domain"/>
    <property type="match status" value="1"/>
</dbReference>
<dbReference type="InterPro" id="IPR002347">
    <property type="entry name" value="SDR_fam"/>
</dbReference>
<dbReference type="RefSeq" id="WP_248682032.1">
    <property type="nucleotide sequence ID" value="NZ_JALPRY010000006.1"/>
</dbReference>